<protein>
    <submittedName>
        <fullName evidence="1">Uncharacterized protein</fullName>
    </submittedName>
</protein>
<reference evidence="1" key="1">
    <citation type="submission" date="2023-07" db="EMBL/GenBank/DDBJ databases">
        <title>Sorghum-associated microbial communities from plants grown in Nebraska, USA.</title>
        <authorList>
            <person name="Schachtman D."/>
        </authorList>
    </citation>
    <scope>NUCLEOTIDE SEQUENCE</scope>
    <source>
        <strain evidence="1">DS2795</strain>
    </source>
</reference>
<comment type="caution">
    <text evidence="1">The sequence shown here is derived from an EMBL/GenBank/DDBJ whole genome shotgun (WGS) entry which is preliminary data.</text>
</comment>
<gene>
    <name evidence="1" type="ORF">J2W25_001989</name>
</gene>
<evidence type="ECO:0000313" key="2">
    <source>
        <dbReference type="Proteomes" id="UP001244295"/>
    </source>
</evidence>
<organism evidence="1 2">
    <name type="scientific">Variovorax boronicumulans</name>
    <dbReference type="NCBI Taxonomy" id="436515"/>
    <lineage>
        <taxon>Bacteria</taxon>
        <taxon>Pseudomonadati</taxon>
        <taxon>Pseudomonadota</taxon>
        <taxon>Betaproteobacteria</taxon>
        <taxon>Burkholderiales</taxon>
        <taxon>Comamonadaceae</taxon>
        <taxon>Variovorax</taxon>
    </lineage>
</organism>
<dbReference type="EMBL" id="JAUSRR010000003">
    <property type="protein sequence ID" value="MDP9922968.1"/>
    <property type="molecule type" value="Genomic_DNA"/>
</dbReference>
<evidence type="ECO:0000313" key="1">
    <source>
        <dbReference type="EMBL" id="MDP9922968.1"/>
    </source>
</evidence>
<dbReference type="AlphaFoldDB" id="A0AAW8DU25"/>
<name>A0AAW8DU25_9BURK</name>
<dbReference type="RefSeq" id="WP_307636517.1">
    <property type="nucleotide sequence ID" value="NZ_JAUSRR010000003.1"/>
</dbReference>
<accession>A0AAW8DU25</accession>
<dbReference type="Proteomes" id="UP001244295">
    <property type="component" value="Unassembled WGS sequence"/>
</dbReference>
<sequence>MTMECLRHFARQKLPRETFEVAQIDALRALRDAELIMAFIPPRNAVAHDGVNDKPATVLAITKKGRLVLLETPQLTG</sequence>
<proteinExistence type="predicted"/>